<feature type="domain" description="Cysteinyl-tRNA synthetase class Ia DALR" evidence="14">
    <location>
        <begin position="358"/>
        <end position="422"/>
    </location>
</feature>
<dbReference type="SUPFAM" id="SSF47323">
    <property type="entry name" value="Anticodon-binding domain of a subclass of class I aminoacyl-tRNA synthetases"/>
    <property type="match status" value="1"/>
</dbReference>
<comment type="catalytic activity">
    <reaction evidence="12 13">
        <text>tRNA(Cys) + L-cysteine + ATP = L-cysteinyl-tRNA(Cys) + AMP + diphosphate</text>
        <dbReference type="Rhea" id="RHEA:17773"/>
        <dbReference type="Rhea" id="RHEA-COMP:9661"/>
        <dbReference type="Rhea" id="RHEA-COMP:9679"/>
        <dbReference type="ChEBI" id="CHEBI:30616"/>
        <dbReference type="ChEBI" id="CHEBI:33019"/>
        <dbReference type="ChEBI" id="CHEBI:35235"/>
        <dbReference type="ChEBI" id="CHEBI:78442"/>
        <dbReference type="ChEBI" id="CHEBI:78517"/>
        <dbReference type="ChEBI" id="CHEBI:456215"/>
        <dbReference type="EC" id="6.1.1.16"/>
    </reaction>
</comment>
<dbReference type="GO" id="GO:0008270">
    <property type="term" value="F:zinc ion binding"/>
    <property type="evidence" value="ECO:0007669"/>
    <property type="project" value="UniProtKB-UniRule"/>
</dbReference>
<dbReference type="PANTHER" id="PTHR10890">
    <property type="entry name" value="CYSTEINYL-TRNA SYNTHETASE"/>
    <property type="match status" value="1"/>
</dbReference>
<evidence type="ECO:0000256" key="2">
    <source>
        <dbReference type="ARBA" id="ARBA00005594"/>
    </source>
</evidence>
<evidence type="ECO:0000256" key="3">
    <source>
        <dbReference type="ARBA" id="ARBA00011245"/>
    </source>
</evidence>
<dbReference type="GO" id="GO:0005524">
    <property type="term" value="F:ATP binding"/>
    <property type="evidence" value="ECO:0007669"/>
    <property type="project" value="UniProtKB-UniRule"/>
</dbReference>
<keyword evidence="6 13" id="KW-0479">Metal-binding</keyword>
<reference evidence="15 16" key="1">
    <citation type="submission" date="2018-04" db="EMBL/GenBank/DDBJ databases">
        <title>Genomic Encyclopedia of Type Strains, Phase IV (KMG-IV): sequencing the most valuable type-strain genomes for metagenomic binning, comparative biology and taxonomic classification.</title>
        <authorList>
            <person name="Goeker M."/>
        </authorList>
    </citation>
    <scope>NUCLEOTIDE SEQUENCE [LARGE SCALE GENOMIC DNA]</scope>
    <source>
        <strain evidence="15 16">DSM 28795</strain>
    </source>
</reference>
<dbReference type="EMBL" id="QEKT01000004">
    <property type="protein sequence ID" value="PVY84259.1"/>
    <property type="molecule type" value="Genomic_DNA"/>
</dbReference>
<evidence type="ECO:0000256" key="11">
    <source>
        <dbReference type="ARBA" id="ARBA00023146"/>
    </source>
</evidence>
<dbReference type="InterPro" id="IPR009080">
    <property type="entry name" value="tRNAsynth_Ia_anticodon-bd"/>
</dbReference>
<dbReference type="InterPro" id="IPR056411">
    <property type="entry name" value="CysS_C"/>
</dbReference>
<keyword evidence="4 13" id="KW-0963">Cytoplasm</keyword>
<comment type="similarity">
    <text evidence="2 13">Belongs to the class-I aminoacyl-tRNA synthetase family.</text>
</comment>
<name>A0A2U1D9F2_9LACO</name>
<dbReference type="AlphaFoldDB" id="A0A2U1D9F2"/>
<feature type="binding site" evidence="13">
    <location>
        <position position="213"/>
    </location>
    <ligand>
        <name>Zn(2+)</name>
        <dbReference type="ChEBI" id="CHEBI:29105"/>
    </ligand>
</feature>
<feature type="binding site" evidence="13">
    <location>
        <position position="242"/>
    </location>
    <ligand>
        <name>Zn(2+)</name>
        <dbReference type="ChEBI" id="CHEBI:29105"/>
    </ligand>
</feature>
<comment type="cofactor">
    <cofactor evidence="13">
        <name>Zn(2+)</name>
        <dbReference type="ChEBI" id="CHEBI:29105"/>
    </cofactor>
    <text evidence="13">Binds 1 zinc ion per subunit.</text>
</comment>
<dbReference type="Proteomes" id="UP000245433">
    <property type="component" value="Unassembled WGS sequence"/>
</dbReference>
<evidence type="ECO:0000256" key="9">
    <source>
        <dbReference type="ARBA" id="ARBA00022840"/>
    </source>
</evidence>
<proteinExistence type="inferred from homology"/>
<comment type="subunit">
    <text evidence="3 13">Monomer.</text>
</comment>
<keyword evidence="7 13" id="KW-0547">Nucleotide-binding</keyword>
<dbReference type="SMART" id="SM00840">
    <property type="entry name" value="DALR_2"/>
    <property type="match status" value="1"/>
</dbReference>
<dbReference type="GO" id="GO:0005829">
    <property type="term" value="C:cytosol"/>
    <property type="evidence" value="ECO:0007669"/>
    <property type="project" value="TreeGrafter"/>
</dbReference>
<keyword evidence="10 13" id="KW-0648">Protein biosynthesis</keyword>
<evidence type="ECO:0000313" key="16">
    <source>
        <dbReference type="Proteomes" id="UP000245433"/>
    </source>
</evidence>
<dbReference type="HAMAP" id="MF_00041">
    <property type="entry name" value="Cys_tRNA_synth"/>
    <property type="match status" value="1"/>
</dbReference>
<comment type="caution">
    <text evidence="15">The sequence shown here is derived from an EMBL/GenBank/DDBJ whole genome shotgun (WGS) entry which is preliminary data.</text>
</comment>
<feature type="short sequence motif" description="'KMSKS' region" evidence="13">
    <location>
        <begin position="270"/>
        <end position="274"/>
    </location>
</feature>
<dbReference type="Pfam" id="PF23493">
    <property type="entry name" value="CysS_C"/>
    <property type="match status" value="1"/>
</dbReference>
<dbReference type="GO" id="GO:0004817">
    <property type="term" value="F:cysteine-tRNA ligase activity"/>
    <property type="evidence" value="ECO:0007669"/>
    <property type="project" value="UniProtKB-UniRule"/>
</dbReference>
<dbReference type="RefSeq" id="WP_089939032.1">
    <property type="nucleotide sequence ID" value="NZ_CAKOEX010000006.1"/>
</dbReference>
<dbReference type="Gene3D" id="1.20.120.1910">
    <property type="entry name" value="Cysteine-tRNA ligase, C-terminal anti-codon recognition domain"/>
    <property type="match status" value="1"/>
</dbReference>
<dbReference type="SUPFAM" id="SSF52374">
    <property type="entry name" value="Nucleotidylyl transferase"/>
    <property type="match status" value="1"/>
</dbReference>
<dbReference type="InterPro" id="IPR024909">
    <property type="entry name" value="Cys-tRNA/MSH_ligase"/>
</dbReference>
<feature type="short sequence motif" description="'HIGH' region" evidence="13">
    <location>
        <begin position="30"/>
        <end position="40"/>
    </location>
</feature>
<organism evidence="15 16">
    <name type="scientific">Convivina intestini</name>
    <dbReference type="NCBI Taxonomy" id="1505726"/>
    <lineage>
        <taxon>Bacteria</taxon>
        <taxon>Bacillati</taxon>
        <taxon>Bacillota</taxon>
        <taxon>Bacilli</taxon>
        <taxon>Lactobacillales</taxon>
        <taxon>Lactobacillaceae</taxon>
        <taxon>Convivina</taxon>
    </lineage>
</organism>
<dbReference type="EC" id="6.1.1.16" evidence="13"/>
<dbReference type="Gene3D" id="3.40.50.620">
    <property type="entry name" value="HUPs"/>
    <property type="match status" value="1"/>
</dbReference>
<comment type="subcellular location">
    <subcellularLocation>
        <location evidence="1 13">Cytoplasm</location>
    </subcellularLocation>
</comment>
<dbReference type="PANTHER" id="PTHR10890:SF3">
    <property type="entry name" value="CYSTEINE--TRNA LIGASE, CYTOPLASMIC"/>
    <property type="match status" value="1"/>
</dbReference>
<dbReference type="InterPro" id="IPR015803">
    <property type="entry name" value="Cys-tRNA-ligase"/>
</dbReference>
<dbReference type="NCBIfam" id="TIGR00435">
    <property type="entry name" value="cysS"/>
    <property type="match status" value="1"/>
</dbReference>
<keyword evidence="11 13" id="KW-0030">Aminoacyl-tRNA synthetase</keyword>
<keyword evidence="5 13" id="KW-0436">Ligase</keyword>
<evidence type="ECO:0000259" key="14">
    <source>
        <dbReference type="SMART" id="SM00840"/>
    </source>
</evidence>
<dbReference type="CDD" id="cd00672">
    <property type="entry name" value="CysRS_core"/>
    <property type="match status" value="1"/>
</dbReference>
<evidence type="ECO:0000256" key="7">
    <source>
        <dbReference type="ARBA" id="ARBA00022741"/>
    </source>
</evidence>
<evidence type="ECO:0000256" key="13">
    <source>
        <dbReference type="HAMAP-Rule" id="MF_00041"/>
    </source>
</evidence>
<protein>
    <recommendedName>
        <fullName evidence="13">Cysteine--tRNA ligase</fullName>
        <ecNumber evidence="13">6.1.1.16</ecNumber>
    </recommendedName>
    <alternativeName>
        <fullName evidence="13">Cysteinyl-tRNA synthetase</fullName>
        <shortName evidence="13">CysRS</shortName>
    </alternativeName>
</protein>
<evidence type="ECO:0000256" key="10">
    <source>
        <dbReference type="ARBA" id="ARBA00022917"/>
    </source>
</evidence>
<evidence type="ECO:0000256" key="5">
    <source>
        <dbReference type="ARBA" id="ARBA00022598"/>
    </source>
</evidence>
<dbReference type="InterPro" id="IPR032678">
    <property type="entry name" value="tRNA-synt_1_cat_dom"/>
</dbReference>
<feature type="binding site" evidence="13">
    <location>
        <position position="28"/>
    </location>
    <ligand>
        <name>Zn(2+)</name>
        <dbReference type="ChEBI" id="CHEBI:29105"/>
    </ligand>
</feature>
<dbReference type="FunFam" id="3.40.50.620:FF:000130">
    <property type="entry name" value="Cysteine--tRNA ligase"/>
    <property type="match status" value="1"/>
</dbReference>
<dbReference type="OrthoDB" id="9815130at2"/>
<evidence type="ECO:0000256" key="4">
    <source>
        <dbReference type="ARBA" id="ARBA00022490"/>
    </source>
</evidence>
<dbReference type="PRINTS" id="PR00983">
    <property type="entry name" value="TRNASYNTHCYS"/>
</dbReference>
<evidence type="ECO:0000256" key="1">
    <source>
        <dbReference type="ARBA" id="ARBA00004496"/>
    </source>
</evidence>
<evidence type="ECO:0000256" key="6">
    <source>
        <dbReference type="ARBA" id="ARBA00022723"/>
    </source>
</evidence>
<keyword evidence="9 13" id="KW-0067">ATP-binding</keyword>
<dbReference type="InterPro" id="IPR014729">
    <property type="entry name" value="Rossmann-like_a/b/a_fold"/>
</dbReference>
<dbReference type="InterPro" id="IPR015273">
    <property type="entry name" value="Cys-tRNA-synt_Ia_DALR"/>
</dbReference>
<sequence>MLKVYNTYTLTKETFNPITSGHIKMYVCGPTVYNYIHLGNARSAIAFDTIRRYLIYRGYQVDYVSNFTDLGDKVIQQAQKEGLTEAQLAHKYEAAFDQDTAKLNILPATVRSKATEVMPEIISFVADLLEKGYAYAVEGDVYFRAQKFPNYGILSHQDLNEMEENAAGRLDDQEALRKEDPIDFALWKGEHRPGVQAWPSPWGPGRPGWHIECSVMIDKYLGSAIDIHGGGIDLAFPHHTNEIAQSETHSGEEFVRYWLHNGFVNVNQEKMSKSLGNFTTVHELLAQYSDAQALRFLLTKTHYRRPINYSDTTLDQAQIELDRIRRAYRRLAKRVAVESVKDEADATVEEQLKSIKANFINAMDDDFNTENGLAVVFELVTLINQYADQGSLQLATAQHLLDALKTLMSIFGIDNLGQKESLNQEEQELLDARAQARLVKDFAASDQLRDELLALGVVVRDTAQGQEWEKK</sequence>
<keyword evidence="8 13" id="KW-0862">Zinc</keyword>
<evidence type="ECO:0000256" key="12">
    <source>
        <dbReference type="ARBA" id="ARBA00047398"/>
    </source>
</evidence>
<dbReference type="GO" id="GO:0006423">
    <property type="term" value="P:cysteinyl-tRNA aminoacylation"/>
    <property type="evidence" value="ECO:0007669"/>
    <property type="project" value="UniProtKB-UniRule"/>
</dbReference>
<feature type="binding site" evidence="13">
    <location>
        <position position="273"/>
    </location>
    <ligand>
        <name>ATP</name>
        <dbReference type="ChEBI" id="CHEBI:30616"/>
    </ligand>
</feature>
<evidence type="ECO:0000313" key="15">
    <source>
        <dbReference type="EMBL" id="PVY84259.1"/>
    </source>
</evidence>
<dbReference type="Pfam" id="PF01406">
    <property type="entry name" value="tRNA-synt_1e"/>
    <property type="match status" value="1"/>
</dbReference>
<gene>
    <name evidence="13" type="primary">cysS</name>
    <name evidence="15" type="ORF">C7384_1041</name>
</gene>
<feature type="binding site" evidence="13">
    <location>
        <position position="238"/>
    </location>
    <ligand>
        <name>Zn(2+)</name>
        <dbReference type="ChEBI" id="CHEBI:29105"/>
    </ligand>
</feature>
<accession>A0A2U1D9F2</accession>
<dbReference type="Pfam" id="PF09190">
    <property type="entry name" value="DALR_2"/>
    <property type="match status" value="1"/>
</dbReference>
<evidence type="ECO:0000256" key="8">
    <source>
        <dbReference type="ARBA" id="ARBA00022833"/>
    </source>
</evidence>
<keyword evidence="16" id="KW-1185">Reference proteome</keyword>